<keyword evidence="2" id="KW-1185">Reference proteome</keyword>
<sequence>MEVSQRCWVEVETNFEALHGASGATAVGGKLRKKGAFEIMLKHLKSMTLNKALAALTGRNKQYLLSWLRSRMGMSMNWPKISA</sequence>
<comment type="caution">
    <text evidence="1">The sequence shown here is derived from an EMBL/GenBank/DDBJ whole genome shotgun (WGS) entry which is preliminary data.</text>
</comment>
<proteinExistence type="predicted"/>
<evidence type="ECO:0000313" key="2">
    <source>
        <dbReference type="Proteomes" id="UP000709295"/>
    </source>
</evidence>
<dbReference type="AlphaFoldDB" id="A0A8J5MIJ8"/>
<gene>
    <name evidence="1" type="ORF">JG688_00002867</name>
</gene>
<dbReference type="Proteomes" id="UP000709295">
    <property type="component" value="Unassembled WGS sequence"/>
</dbReference>
<protein>
    <submittedName>
        <fullName evidence="1">Uncharacterized protein</fullName>
    </submittedName>
</protein>
<organism evidence="1 2">
    <name type="scientific">Phytophthora aleatoria</name>
    <dbReference type="NCBI Taxonomy" id="2496075"/>
    <lineage>
        <taxon>Eukaryota</taxon>
        <taxon>Sar</taxon>
        <taxon>Stramenopiles</taxon>
        <taxon>Oomycota</taxon>
        <taxon>Peronosporomycetes</taxon>
        <taxon>Peronosporales</taxon>
        <taxon>Peronosporaceae</taxon>
        <taxon>Phytophthora</taxon>
    </lineage>
</organism>
<evidence type="ECO:0000313" key="1">
    <source>
        <dbReference type="EMBL" id="KAG6974853.1"/>
    </source>
</evidence>
<dbReference type="EMBL" id="JAENGY010000080">
    <property type="protein sequence ID" value="KAG6974853.1"/>
    <property type="molecule type" value="Genomic_DNA"/>
</dbReference>
<accession>A0A8J5MIJ8</accession>
<name>A0A8J5MIJ8_9STRA</name>
<reference evidence="1" key="1">
    <citation type="submission" date="2021-01" db="EMBL/GenBank/DDBJ databases">
        <title>Phytophthora aleatoria, a newly-described species from Pinus radiata is distinct from Phytophthora cactorum isolates based on comparative genomics.</title>
        <authorList>
            <person name="Mcdougal R."/>
            <person name="Panda P."/>
            <person name="Williams N."/>
            <person name="Studholme D.J."/>
        </authorList>
    </citation>
    <scope>NUCLEOTIDE SEQUENCE</scope>
    <source>
        <strain evidence="1">NZFS 4037</strain>
    </source>
</reference>